<evidence type="ECO:0000313" key="1">
    <source>
        <dbReference type="EMBL" id="OOZ38495.1"/>
    </source>
</evidence>
<dbReference type="Pfam" id="PF10973">
    <property type="entry name" value="DUF2799"/>
    <property type="match status" value="1"/>
</dbReference>
<comment type="caution">
    <text evidence="1">The sequence shown here is derived from an EMBL/GenBank/DDBJ whole genome shotgun (WGS) entry which is preliminary data.</text>
</comment>
<accession>A0A1T2L064</accession>
<reference evidence="1 2" key="1">
    <citation type="submission" date="2016-11" db="EMBL/GenBank/DDBJ databases">
        <title>Mixed transmission modes and dynamic genome evolution in an obligate animal-bacterial symbiosis.</title>
        <authorList>
            <person name="Russell S.L."/>
            <person name="Corbett-Detig R.B."/>
            <person name="Cavanaugh C.M."/>
        </authorList>
    </citation>
    <scope>NUCLEOTIDE SEQUENCE [LARGE SCALE GENOMIC DNA]</scope>
    <source>
        <strain evidence="1">Sveles-Q1</strain>
    </source>
</reference>
<dbReference type="OrthoDB" id="5917215at2"/>
<dbReference type="EMBL" id="MPRL01000087">
    <property type="protein sequence ID" value="OOZ38495.1"/>
    <property type="molecule type" value="Genomic_DNA"/>
</dbReference>
<dbReference type="AlphaFoldDB" id="A0A1T2L064"/>
<proteinExistence type="predicted"/>
<dbReference type="InterPro" id="IPR021242">
    <property type="entry name" value="DUF2799"/>
</dbReference>
<dbReference type="RefSeq" id="WP_078484971.1">
    <property type="nucleotide sequence ID" value="NZ_MPRL01000087.1"/>
</dbReference>
<dbReference type="PROSITE" id="PS51257">
    <property type="entry name" value="PROKAR_LIPOPROTEIN"/>
    <property type="match status" value="1"/>
</dbReference>
<organism evidence="1 2">
    <name type="scientific">Solemya pervernicosa gill symbiont</name>
    <dbReference type="NCBI Taxonomy" id="642797"/>
    <lineage>
        <taxon>Bacteria</taxon>
        <taxon>Pseudomonadati</taxon>
        <taxon>Pseudomonadota</taxon>
        <taxon>Gammaproteobacteria</taxon>
        <taxon>sulfur-oxidizing symbionts</taxon>
    </lineage>
</organism>
<protein>
    <submittedName>
        <fullName evidence="1">Uncharacterized protein</fullName>
    </submittedName>
</protein>
<sequence length="261" mass="29245">MSKELIIFLCLFAQGCSTPLTKEKCDATNWLDKGRSAAFSGMEREQGKDDMDECSSFGSKIDSPGFDAGYQAGLLEYCTTELAYQYGYIGRNFNPDICPSSESKITIAHYAGRLSAINLSMKSLLFQLININERLANTTKPTWSRDKLIRKIEAIERGLVDINVKLAVAASFGKYFSPVTHKEHFIPYNAFRTSHITDNVQHILHHIKQASADLESRTPSPDIEMDTIKIFLKMEKILRQTHENLTAITRLPPLTDMSGAG</sequence>
<evidence type="ECO:0000313" key="2">
    <source>
        <dbReference type="Proteomes" id="UP000191110"/>
    </source>
</evidence>
<name>A0A1T2L064_9GAMM</name>
<dbReference type="Proteomes" id="UP000191110">
    <property type="component" value="Unassembled WGS sequence"/>
</dbReference>
<keyword evidence="2" id="KW-1185">Reference proteome</keyword>
<gene>
    <name evidence="1" type="ORF">BOW53_15370</name>
</gene>